<gene>
    <name evidence="3" type="ORF">Q5X34_16110</name>
</gene>
<name>A0ABT8ZG56_9GAMM</name>
<dbReference type="InterPro" id="IPR041685">
    <property type="entry name" value="AAA_GajA/Old/RecF-like"/>
</dbReference>
<proteinExistence type="predicted"/>
<dbReference type="Proteomes" id="UP001175780">
    <property type="component" value="Unassembled WGS sequence"/>
</dbReference>
<dbReference type="InterPro" id="IPR034139">
    <property type="entry name" value="TOPRIM_OLD"/>
</dbReference>
<feature type="domain" description="OLD protein-like TOPRIM" evidence="2">
    <location>
        <begin position="436"/>
        <end position="503"/>
    </location>
</feature>
<dbReference type="InterPro" id="IPR051396">
    <property type="entry name" value="Bact_Antivir_Def_Nuclease"/>
</dbReference>
<dbReference type="EMBL" id="JAUPID010000029">
    <property type="protein sequence ID" value="MDO7363188.1"/>
    <property type="molecule type" value="Genomic_DNA"/>
</dbReference>
<evidence type="ECO:0000313" key="3">
    <source>
        <dbReference type="EMBL" id="MDO7363188.1"/>
    </source>
</evidence>
<dbReference type="Gene3D" id="3.40.50.300">
    <property type="entry name" value="P-loop containing nucleotide triphosphate hydrolases"/>
    <property type="match status" value="1"/>
</dbReference>
<dbReference type="PANTHER" id="PTHR43581:SF4">
    <property type="entry name" value="ATP_GTP PHOSPHATASE"/>
    <property type="match status" value="1"/>
</dbReference>
<dbReference type="InterPro" id="IPR027417">
    <property type="entry name" value="P-loop_NTPase"/>
</dbReference>
<accession>A0ABT8ZG56</accession>
<dbReference type="PANTHER" id="PTHR43581">
    <property type="entry name" value="ATP/GTP PHOSPHATASE"/>
    <property type="match status" value="1"/>
</dbReference>
<evidence type="ECO:0000259" key="1">
    <source>
        <dbReference type="Pfam" id="PF13175"/>
    </source>
</evidence>
<feature type="domain" description="Endonuclease GajA/Old nuclease/RecF-like AAA" evidence="1">
    <location>
        <begin position="1"/>
        <end position="388"/>
    </location>
</feature>
<dbReference type="CDD" id="cd01026">
    <property type="entry name" value="TOPRIM_OLD"/>
    <property type="match status" value="1"/>
</dbReference>
<evidence type="ECO:0000259" key="2">
    <source>
        <dbReference type="Pfam" id="PF20469"/>
    </source>
</evidence>
<protein>
    <submittedName>
        <fullName evidence="3">AAA family ATPase</fullName>
    </submittedName>
</protein>
<dbReference type="SUPFAM" id="SSF52540">
    <property type="entry name" value="P-loop containing nucleoside triphosphate hydrolases"/>
    <property type="match status" value="1"/>
</dbReference>
<dbReference type="RefSeq" id="WP_304457352.1">
    <property type="nucleotide sequence ID" value="NZ_JAUPID010000029.1"/>
</dbReference>
<organism evidence="3 4">
    <name type="scientific">Acinetobacter geminorum</name>
    <dbReference type="NCBI Taxonomy" id="2730922"/>
    <lineage>
        <taxon>Bacteria</taxon>
        <taxon>Pseudomonadati</taxon>
        <taxon>Pseudomonadota</taxon>
        <taxon>Gammaproteobacteria</taxon>
        <taxon>Moraxellales</taxon>
        <taxon>Moraxellaceae</taxon>
        <taxon>Acinetobacter</taxon>
    </lineage>
</organism>
<reference evidence="3" key="1">
    <citation type="submission" date="2023-07" db="EMBL/GenBank/DDBJ databases">
        <title>Whole genome sequencing of environmental Acinetobacter calcoaceticus-baumannii complex from non-hospital environment.</title>
        <authorList>
            <person name="Wee S.K."/>
            <person name="Khoo E.Z.Y."/>
            <person name="Mohammad T.A.-H."/>
            <person name="Tan S.E.K."/>
            <person name="Yap E.P.H."/>
        </authorList>
    </citation>
    <scope>NUCLEOTIDE SEQUENCE</scope>
    <source>
        <strain evidence="3">PUMA0118</strain>
    </source>
</reference>
<sequence>MHISKVSLVNYRNFKNATFLFNKGINTVIGENGAGKTNLFKAIRLLLDDSAIQYAYKLNENEFNRELGSDWKGHWIIISIEFDEIDSNEAIQSLFVHGAGRVESDTVRKASYTLFFRPKIHIRHKLASLEEGDKDGLEEILSSINIEDDYETIFHGKSTVNFNDPIIYNTLVGDFEKVKFPSDIDCSRFGVKVPVQLSVSKEISFTFIQALRDVVSDFKNNRTNPLLTLLRRKSEEIKPEEYKPISDLVFDLNNSIEKLSDVQEIRDDIRETILGTIGRTYSPSSLSIRSSVPNEAEKLLQSLKLFIGESGEDYEGNLHELSLGGANIIFLTLKLLEFKYRRSRDTFANFLIIEEPEAHIHNHIQKTLFDKLNFSNTQIIYSTHSPQISEVSNVESMNIISRKVNFSETYQPSIGLSPKSINQVQRYLDAVRTNLLFAKGVILVEGDAEEILLPILIKIVFGVSIDELGISLINIRSTGFENVAQLFHNDRIRRKCAILTDLDRAICDTTILPSDNENVQKYKRKVEASQKSGGERKIVLDEFEKNNIWIKAFYADHTFEVDFIKAGNVSEVQNIVENVYTKTETCELAKAELESKDVAVYGRRVLTMAKQEGKGWFAILLGDVLSSGTKIPEYIIDALIFAKPDYSPSLIADIIEYRVKIHETITPSVYDFSDLYMILEKFKSGEEVELSEILHELEPIKNDQIYLFITKLFNEYEYA</sequence>
<comment type="caution">
    <text evidence="3">The sequence shown here is derived from an EMBL/GenBank/DDBJ whole genome shotgun (WGS) entry which is preliminary data.</text>
</comment>
<dbReference type="Pfam" id="PF20469">
    <property type="entry name" value="OLD-like_TOPRIM"/>
    <property type="match status" value="1"/>
</dbReference>
<keyword evidence="4" id="KW-1185">Reference proteome</keyword>
<dbReference type="Pfam" id="PF13175">
    <property type="entry name" value="AAA_15"/>
    <property type="match status" value="1"/>
</dbReference>
<evidence type="ECO:0000313" key="4">
    <source>
        <dbReference type="Proteomes" id="UP001175780"/>
    </source>
</evidence>